<dbReference type="AlphaFoldDB" id="A0A8D8W639"/>
<dbReference type="EMBL" id="HBUF01145889">
    <property type="protein sequence ID" value="CAG6647193.1"/>
    <property type="molecule type" value="Transcribed_RNA"/>
</dbReference>
<sequence>MAEFFVCFSLSPHCMILTEKRKLNFHPTPILPPSLFLSYLLLSSSFPNISTFMTLLISIILGSNLHFLLSPILSFLHHYPPFPLHRSLSFPTLPVFHPRTPHSRLIISRLTTIRQYLWKRLNFRICTS</sequence>
<accession>A0A8D8W639</accession>
<reference evidence="1" key="1">
    <citation type="submission" date="2021-05" db="EMBL/GenBank/DDBJ databases">
        <authorList>
            <person name="Alioto T."/>
            <person name="Alioto T."/>
            <person name="Gomez Garrido J."/>
        </authorList>
    </citation>
    <scope>NUCLEOTIDE SEQUENCE</scope>
</reference>
<name>A0A8D8W639_9HEMI</name>
<organism evidence="1">
    <name type="scientific">Cacopsylla melanoneura</name>
    <dbReference type="NCBI Taxonomy" id="428564"/>
    <lineage>
        <taxon>Eukaryota</taxon>
        <taxon>Metazoa</taxon>
        <taxon>Ecdysozoa</taxon>
        <taxon>Arthropoda</taxon>
        <taxon>Hexapoda</taxon>
        <taxon>Insecta</taxon>
        <taxon>Pterygota</taxon>
        <taxon>Neoptera</taxon>
        <taxon>Paraneoptera</taxon>
        <taxon>Hemiptera</taxon>
        <taxon>Sternorrhyncha</taxon>
        <taxon>Psylloidea</taxon>
        <taxon>Psyllidae</taxon>
        <taxon>Psyllinae</taxon>
        <taxon>Cacopsylla</taxon>
    </lineage>
</organism>
<protein>
    <submittedName>
        <fullName evidence="1">Uncharacterized protein</fullName>
    </submittedName>
</protein>
<evidence type="ECO:0000313" key="1">
    <source>
        <dbReference type="EMBL" id="CAG6647193.1"/>
    </source>
</evidence>
<proteinExistence type="predicted"/>